<evidence type="ECO:0000256" key="5">
    <source>
        <dbReference type="HAMAP-Rule" id="MF_02114"/>
    </source>
</evidence>
<dbReference type="UniPathway" id="UPA00071"/>
<keyword evidence="2 5" id="KW-0548">Nucleotidyltransferase</keyword>
<protein>
    <recommendedName>
        <fullName evidence="5">3-phospho-D-glycerate guanylyltransferase</fullName>
        <shortName evidence="5">3PG guanylyltransferase</shortName>
        <ecNumber evidence="5">2.7.7.106</ecNumber>
    </recommendedName>
</protein>
<dbReference type="OrthoDB" id="6334386at2"/>
<evidence type="ECO:0000256" key="1">
    <source>
        <dbReference type="ARBA" id="ARBA00022679"/>
    </source>
</evidence>
<dbReference type="GO" id="GO:0005525">
    <property type="term" value="F:GTP binding"/>
    <property type="evidence" value="ECO:0007669"/>
    <property type="project" value="UniProtKB-KW"/>
</dbReference>
<feature type="region of interest" description="Disordered" evidence="6">
    <location>
        <begin position="208"/>
        <end position="233"/>
    </location>
</feature>
<dbReference type="InterPro" id="IPR029044">
    <property type="entry name" value="Nucleotide-diphossugar_trans"/>
</dbReference>
<evidence type="ECO:0000313" key="8">
    <source>
        <dbReference type="Proteomes" id="UP000243426"/>
    </source>
</evidence>
<evidence type="ECO:0000256" key="3">
    <source>
        <dbReference type="ARBA" id="ARBA00022741"/>
    </source>
</evidence>
<dbReference type="Pfam" id="PF01983">
    <property type="entry name" value="CofC"/>
    <property type="match status" value="1"/>
</dbReference>
<comment type="pathway">
    <text evidence="5">Cofactor biosynthesis; coenzyme F420 biosynthesis.</text>
</comment>
<dbReference type="EC" id="2.7.7.106" evidence="5"/>
<name>A0A1H1Y0T8_9GAMM</name>
<dbReference type="HAMAP" id="MF_02114">
    <property type="entry name" value="CofC"/>
    <property type="match status" value="1"/>
</dbReference>
<evidence type="ECO:0000256" key="6">
    <source>
        <dbReference type="SAM" id="MobiDB-lite"/>
    </source>
</evidence>
<evidence type="ECO:0000313" key="7">
    <source>
        <dbReference type="EMBL" id="SDT15040.1"/>
    </source>
</evidence>
<dbReference type="EMBL" id="LT629748">
    <property type="protein sequence ID" value="SDT15040.1"/>
    <property type="molecule type" value="Genomic_DNA"/>
</dbReference>
<keyword evidence="8" id="KW-1185">Reference proteome</keyword>
<keyword evidence="3 5" id="KW-0547">Nucleotide-binding</keyword>
<evidence type="ECO:0000256" key="2">
    <source>
        <dbReference type="ARBA" id="ARBA00022695"/>
    </source>
</evidence>
<dbReference type="InterPro" id="IPR002835">
    <property type="entry name" value="CofC"/>
</dbReference>
<comment type="function">
    <text evidence="5">Guanylyltransferase that catalyzes the activation of (2R)-3-phosphoglycerate (3PG) as 3-[(R)-glyceryl]-diphospho-5'-guanosine, via the condensation of 3PG with GTP. It is involved in the biosynthesis of a derivative of the hydride carrier cofactor coenzyme F420, 3PG-F420.</text>
</comment>
<dbReference type="GO" id="GO:0052645">
    <property type="term" value="P:F420-0 metabolic process"/>
    <property type="evidence" value="ECO:0007669"/>
    <property type="project" value="UniProtKB-UniRule"/>
</dbReference>
<dbReference type="PANTHER" id="PTHR40392:SF1">
    <property type="entry name" value="2-PHOSPHO-L-LACTATE GUANYLYLTRANSFERASE"/>
    <property type="match status" value="1"/>
</dbReference>
<keyword evidence="1 5" id="KW-0808">Transferase</keyword>
<comment type="similarity">
    <text evidence="5">Belongs to the CofC family.</text>
</comment>
<dbReference type="Proteomes" id="UP000243426">
    <property type="component" value="Chromosome I"/>
</dbReference>
<dbReference type="AlphaFoldDB" id="A0A1H1Y0T8"/>
<keyword evidence="4 5" id="KW-0342">GTP-binding</keyword>
<evidence type="ECO:0000256" key="4">
    <source>
        <dbReference type="ARBA" id="ARBA00023134"/>
    </source>
</evidence>
<organism evidence="7 8">
    <name type="scientific">Halopseudomonas litoralis</name>
    <dbReference type="NCBI Taxonomy" id="797277"/>
    <lineage>
        <taxon>Bacteria</taxon>
        <taxon>Pseudomonadati</taxon>
        <taxon>Pseudomonadota</taxon>
        <taxon>Gammaproteobacteria</taxon>
        <taxon>Pseudomonadales</taxon>
        <taxon>Pseudomonadaceae</taxon>
        <taxon>Halopseudomonas</taxon>
    </lineage>
</organism>
<dbReference type="Gene3D" id="3.90.550.10">
    <property type="entry name" value="Spore Coat Polysaccharide Biosynthesis Protein SpsA, Chain A"/>
    <property type="match status" value="1"/>
</dbReference>
<reference evidence="8" key="1">
    <citation type="submission" date="2016-10" db="EMBL/GenBank/DDBJ databases">
        <authorList>
            <person name="Varghese N."/>
            <person name="Submissions S."/>
        </authorList>
    </citation>
    <scope>NUCLEOTIDE SEQUENCE [LARGE SCALE GENOMIC DNA]</scope>
    <source>
        <strain evidence="8">2SM5</strain>
    </source>
</reference>
<dbReference type="SUPFAM" id="SSF53448">
    <property type="entry name" value="Nucleotide-diphospho-sugar transferases"/>
    <property type="match status" value="1"/>
</dbReference>
<gene>
    <name evidence="5" type="primary">fbiD</name>
    <name evidence="7" type="ORF">SAMN05216198_3808</name>
</gene>
<comment type="catalytic activity">
    <reaction evidence="5">
        <text>(2R)-3-phosphoglycerate + GTP + H(+) = 3-[(R)-glyceryl]-diphospho-5'-guanosine + diphosphate</text>
        <dbReference type="Rhea" id="RHEA:63440"/>
        <dbReference type="ChEBI" id="CHEBI:15378"/>
        <dbReference type="ChEBI" id="CHEBI:33019"/>
        <dbReference type="ChEBI" id="CHEBI:37565"/>
        <dbReference type="ChEBI" id="CHEBI:58272"/>
        <dbReference type="ChEBI" id="CHEBI:147306"/>
        <dbReference type="EC" id="2.7.7.106"/>
    </reaction>
</comment>
<accession>A0A1H1Y0T8</accession>
<dbReference type="GO" id="GO:0043814">
    <property type="term" value="F:phospholactate guanylyltransferase activity"/>
    <property type="evidence" value="ECO:0007669"/>
    <property type="project" value="InterPro"/>
</dbReference>
<dbReference type="PANTHER" id="PTHR40392">
    <property type="entry name" value="2-PHOSPHO-L-LACTATE GUANYLYLTRANSFERASE"/>
    <property type="match status" value="1"/>
</dbReference>
<sequence>MLMKTLVVIPVRDFADAKSRLEPLCGPSRRAALARWLCERTLTFFRDCMPEQDVLVVTACDTIAQLASSYGAAVLRESHPSGMSAAAHLAAEWSCAQGYDSQLLIPADIAQLDEAELRALINHPRPVPSVLISPAHDRGTNALLTTPPDILPFQFGLHSSDQHWNAAHRRGITCSLIHLPKLRFDIDTPADLSHLLSQSSEPDYLELDAPWQHQPTPSSPTYRPMPSQGVPAC</sequence>
<dbReference type="STRING" id="797277.SAMN05216198_3808"/>
<dbReference type="RefSeq" id="WP_090275945.1">
    <property type="nucleotide sequence ID" value="NZ_LT629748.1"/>
</dbReference>
<dbReference type="NCBIfam" id="TIGR03552">
    <property type="entry name" value="F420_cofC"/>
    <property type="match status" value="1"/>
</dbReference>
<proteinExistence type="inferred from homology"/>